<dbReference type="GO" id="GO:0003700">
    <property type="term" value="F:DNA-binding transcription factor activity"/>
    <property type="evidence" value="ECO:0007669"/>
    <property type="project" value="TreeGrafter"/>
</dbReference>
<evidence type="ECO:0000256" key="2">
    <source>
        <dbReference type="ARBA" id="ARBA00023125"/>
    </source>
</evidence>
<dbReference type="Pfam" id="PF00440">
    <property type="entry name" value="TetR_N"/>
    <property type="match status" value="1"/>
</dbReference>
<feature type="compositionally biased region" description="Acidic residues" evidence="5">
    <location>
        <begin position="223"/>
        <end position="239"/>
    </location>
</feature>
<dbReference type="Gene3D" id="1.10.10.60">
    <property type="entry name" value="Homeodomain-like"/>
    <property type="match status" value="1"/>
</dbReference>
<evidence type="ECO:0000256" key="5">
    <source>
        <dbReference type="SAM" id="MobiDB-lite"/>
    </source>
</evidence>
<evidence type="ECO:0000313" key="7">
    <source>
        <dbReference type="EMBL" id="SEU44701.1"/>
    </source>
</evidence>
<keyword evidence="1" id="KW-0805">Transcription regulation</keyword>
<dbReference type="RefSeq" id="WP_091093319.1">
    <property type="nucleotide sequence ID" value="NZ_FOHX01000023.1"/>
</dbReference>
<gene>
    <name evidence="7" type="ORF">SAMN05421811_123120</name>
</gene>
<dbReference type="Proteomes" id="UP000199361">
    <property type="component" value="Unassembled WGS sequence"/>
</dbReference>
<dbReference type="InterPro" id="IPR050109">
    <property type="entry name" value="HTH-type_TetR-like_transc_reg"/>
</dbReference>
<keyword evidence="3" id="KW-0804">Transcription</keyword>
<dbReference type="PRINTS" id="PR00455">
    <property type="entry name" value="HTHTETR"/>
</dbReference>
<dbReference type="SUPFAM" id="SSF46689">
    <property type="entry name" value="Homeodomain-like"/>
    <property type="match status" value="1"/>
</dbReference>
<sequence>MEEGLRERKKRETRQRIADVAMGLFLAKGFDNVTVAEVARAADVSVNTVFNYFGTKEDLFADRQDVVVDLPARVLREREPGEGVVRAFRRDFLDAIAGRDWRYGLNQGSDVFAGIVAASPALVARMREIQEQRETALARALADELDAAPEDLSPRLVAAQVLAATRLLGAYAADRMAAGEDWTGIEPDLRTQAERAFDLLESGLGDYGRRAPAAGASRASGGDDGDGDPEGDEQQGEGH</sequence>
<feature type="DNA-binding region" description="H-T-H motif" evidence="4">
    <location>
        <begin position="34"/>
        <end position="53"/>
    </location>
</feature>
<dbReference type="PANTHER" id="PTHR30055">
    <property type="entry name" value="HTH-TYPE TRANSCRIPTIONAL REGULATOR RUTR"/>
    <property type="match status" value="1"/>
</dbReference>
<dbReference type="GO" id="GO:0000976">
    <property type="term" value="F:transcription cis-regulatory region binding"/>
    <property type="evidence" value="ECO:0007669"/>
    <property type="project" value="TreeGrafter"/>
</dbReference>
<dbReference type="PANTHER" id="PTHR30055:SF234">
    <property type="entry name" value="HTH-TYPE TRANSCRIPTIONAL REGULATOR BETI"/>
    <property type="match status" value="1"/>
</dbReference>
<evidence type="ECO:0000256" key="4">
    <source>
        <dbReference type="PROSITE-ProRule" id="PRU00335"/>
    </source>
</evidence>
<dbReference type="AlphaFoldDB" id="A0A1I0LR63"/>
<protein>
    <submittedName>
        <fullName evidence="7">DNA-binding transcriptional regulator, AcrR family</fullName>
    </submittedName>
</protein>
<feature type="region of interest" description="Disordered" evidence="5">
    <location>
        <begin position="205"/>
        <end position="239"/>
    </location>
</feature>
<proteinExistence type="predicted"/>
<evidence type="ECO:0000256" key="3">
    <source>
        <dbReference type="ARBA" id="ARBA00023163"/>
    </source>
</evidence>
<dbReference type="STRING" id="568860.SAMN05421811_123120"/>
<keyword evidence="2 4" id="KW-0238">DNA-binding</keyword>
<dbReference type="InterPro" id="IPR009057">
    <property type="entry name" value="Homeodomain-like_sf"/>
</dbReference>
<accession>A0A1I0LR63</accession>
<dbReference type="OrthoDB" id="155497at2"/>
<dbReference type="Gene3D" id="1.10.357.10">
    <property type="entry name" value="Tetracycline Repressor, domain 2"/>
    <property type="match status" value="1"/>
</dbReference>
<evidence type="ECO:0000259" key="6">
    <source>
        <dbReference type="PROSITE" id="PS50977"/>
    </source>
</evidence>
<keyword evidence="8" id="KW-1185">Reference proteome</keyword>
<evidence type="ECO:0000313" key="8">
    <source>
        <dbReference type="Proteomes" id="UP000199361"/>
    </source>
</evidence>
<evidence type="ECO:0000256" key="1">
    <source>
        <dbReference type="ARBA" id="ARBA00023015"/>
    </source>
</evidence>
<reference evidence="7 8" key="1">
    <citation type="submission" date="2016-10" db="EMBL/GenBank/DDBJ databases">
        <authorList>
            <person name="de Groot N.N."/>
        </authorList>
    </citation>
    <scope>NUCLEOTIDE SEQUENCE [LARGE SCALE GENOMIC DNA]</scope>
    <source>
        <strain evidence="7 8">CGMCC 4.5598</strain>
    </source>
</reference>
<dbReference type="PROSITE" id="PS50977">
    <property type="entry name" value="HTH_TETR_2"/>
    <property type="match status" value="1"/>
</dbReference>
<feature type="compositionally biased region" description="Low complexity" evidence="5">
    <location>
        <begin position="210"/>
        <end position="220"/>
    </location>
</feature>
<dbReference type="EMBL" id="FOHX01000023">
    <property type="protein sequence ID" value="SEU44701.1"/>
    <property type="molecule type" value="Genomic_DNA"/>
</dbReference>
<feature type="domain" description="HTH tetR-type" evidence="6">
    <location>
        <begin position="11"/>
        <end position="71"/>
    </location>
</feature>
<name>A0A1I0LR63_9ACTN</name>
<dbReference type="InterPro" id="IPR001647">
    <property type="entry name" value="HTH_TetR"/>
</dbReference>
<organism evidence="7 8">
    <name type="scientific">Nonomuraea wenchangensis</name>
    <dbReference type="NCBI Taxonomy" id="568860"/>
    <lineage>
        <taxon>Bacteria</taxon>
        <taxon>Bacillati</taxon>
        <taxon>Actinomycetota</taxon>
        <taxon>Actinomycetes</taxon>
        <taxon>Streptosporangiales</taxon>
        <taxon>Streptosporangiaceae</taxon>
        <taxon>Nonomuraea</taxon>
    </lineage>
</organism>